<comment type="caution">
    <text evidence="5">The sequence shown here is derived from an EMBL/GenBank/DDBJ whole genome shotgun (WGS) entry which is preliminary data.</text>
</comment>
<evidence type="ECO:0000256" key="3">
    <source>
        <dbReference type="RuleBase" id="RU361235"/>
    </source>
</evidence>
<dbReference type="EMBL" id="CABFNO020001268">
    <property type="protein sequence ID" value="CAG9975668.1"/>
    <property type="molecule type" value="Genomic_DNA"/>
</dbReference>
<evidence type="ECO:0000313" key="5">
    <source>
        <dbReference type="EMBL" id="CAG9975668.1"/>
    </source>
</evidence>
<reference evidence="5" key="1">
    <citation type="submission" date="2021-10" db="EMBL/GenBank/DDBJ databases">
        <authorList>
            <person name="Piombo E."/>
        </authorList>
    </citation>
    <scope>NUCLEOTIDE SEQUENCE</scope>
</reference>
<dbReference type="GO" id="GO:0016787">
    <property type="term" value="F:hydrolase activity"/>
    <property type="evidence" value="ECO:0007669"/>
    <property type="project" value="UniProtKB-KW"/>
</dbReference>
<dbReference type="Proteomes" id="UP000754883">
    <property type="component" value="Unassembled WGS sequence"/>
</dbReference>
<dbReference type="PROSITE" id="PS00122">
    <property type="entry name" value="CARBOXYLESTERASE_B_1"/>
    <property type="match status" value="1"/>
</dbReference>
<dbReference type="EC" id="3.1.1.-" evidence="3"/>
<keyword evidence="6" id="KW-1185">Reference proteome</keyword>
<dbReference type="Gene3D" id="3.40.50.1820">
    <property type="entry name" value="alpha/beta hydrolase"/>
    <property type="match status" value="1"/>
</dbReference>
<dbReference type="InterPro" id="IPR002018">
    <property type="entry name" value="CarbesteraseB"/>
</dbReference>
<proteinExistence type="inferred from homology"/>
<keyword evidence="2 3" id="KW-0378">Hydrolase</keyword>
<sequence>MNPKEWSPIDLDVPGFGTLTGLCFDNNVCQYMGVPYATVPGRFRRPQPVSKPWPGGKWDGTKLGPFCSQPPRDFYPIPSPERPWVDNPKTSSSDCLSLNISVPSKPPVNASQGHYPVMIFMHGGAFVYAAGGAAIYDGRALADISQQLNEPTIIISVNFRLGVFGFLASKEIQEYNLEFGESGVGNYGLWDQVEALRWVQKNIRAFGGDPDRVTLFGQSAGGVSANVHLLRNEPLFSSTIIQSGLLPLCGVMTVEQYQVVYDKMLTELDIPTELPPRERLKRLIEMDEDKVTAAMVPVCVIPVITFSPCDDNVLIEQPMPKYSDYSSFKAPSWCQRIIIGDVKNECVIWNKSFRSLNSKEFTDRVYSFLGSKEKADKLLSLYQVDPSANSDDNFWKMEEFTTHGLYSAVNWSLIRAYPTVYAYHFDVPSPFDNDWSGLAHHSLDNVYIWSLLSQHLPASHRQVSAQMSKMWITFANGNDPWERFDKSGKIMVFQPEEGVLKTAEADSARGYKKWEEIERIGLLNDFYRLSDELCMRREELTNAAVAPRALRVDSMEAYGIKPKPRAADN</sequence>
<dbReference type="OrthoDB" id="6846267at2759"/>
<dbReference type="InterPro" id="IPR050309">
    <property type="entry name" value="Type-B_Carboxylest/Lipase"/>
</dbReference>
<dbReference type="PANTHER" id="PTHR11559">
    <property type="entry name" value="CARBOXYLESTERASE"/>
    <property type="match status" value="1"/>
</dbReference>
<evidence type="ECO:0000313" key="6">
    <source>
        <dbReference type="Proteomes" id="UP000754883"/>
    </source>
</evidence>
<dbReference type="SUPFAM" id="SSF53474">
    <property type="entry name" value="alpha/beta-Hydrolases"/>
    <property type="match status" value="1"/>
</dbReference>
<accession>A0A9N9XZB2</accession>
<dbReference type="AlphaFoldDB" id="A0A9N9XZB2"/>
<dbReference type="InterPro" id="IPR029058">
    <property type="entry name" value="AB_hydrolase_fold"/>
</dbReference>
<dbReference type="InterPro" id="IPR019826">
    <property type="entry name" value="Carboxylesterase_B_AS"/>
</dbReference>
<gene>
    <name evidence="5" type="ORF">CBYS24578_00013130</name>
</gene>
<comment type="similarity">
    <text evidence="1 3">Belongs to the type-B carboxylesterase/lipase family.</text>
</comment>
<organism evidence="5 6">
    <name type="scientific">Clonostachys byssicola</name>
    <dbReference type="NCBI Taxonomy" id="160290"/>
    <lineage>
        <taxon>Eukaryota</taxon>
        <taxon>Fungi</taxon>
        <taxon>Dikarya</taxon>
        <taxon>Ascomycota</taxon>
        <taxon>Pezizomycotina</taxon>
        <taxon>Sordariomycetes</taxon>
        <taxon>Hypocreomycetidae</taxon>
        <taxon>Hypocreales</taxon>
        <taxon>Bionectriaceae</taxon>
        <taxon>Clonostachys</taxon>
    </lineage>
</organism>
<protein>
    <recommendedName>
        <fullName evidence="3">Carboxylic ester hydrolase</fullName>
        <ecNumber evidence="3">3.1.1.-</ecNumber>
    </recommendedName>
</protein>
<dbReference type="Pfam" id="PF00135">
    <property type="entry name" value="COesterase"/>
    <property type="match status" value="1"/>
</dbReference>
<evidence type="ECO:0000256" key="2">
    <source>
        <dbReference type="ARBA" id="ARBA00022801"/>
    </source>
</evidence>
<feature type="domain" description="Carboxylesterase type B" evidence="4">
    <location>
        <begin position="26"/>
        <end position="482"/>
    </location>
</feature>
<name>A0A9N9XZB2_9HYPO</name>
<evidence type="ECO:0000256" key="1">
    <source>
        <dbReference type="ARBA" id="ARBA00005964"/>
    </source>
</evidence>
<evidence type="ECO:0000259" key="4">
    <source>
        <dbReference type="Pfam" id="PF00135"/>
    </source>
</evidence>